<gene>
    <name evidence="1" type="ORF">AVEN_100533_1</name>
</gene>
<reference evidence="1 2" key="1">
    <citation type="journal article" date="2019" name="Sci. Rep.">
        <title>Orb-weaving spider Araneus ventricosus genome elucidates the spidroin gene catalogue.</title>
        <authorList>
            <person name="Kono N."/>
            <person name="Nakamura H."/>
            <person name="Ohtoshi R."/>
            <person name="Moran D.A.P."/>
            <person name="Shinohara A."/>
            <person name="Yoshida Y."/>
            <person name="Fujiwara M."/>
            <person name="Mori M."/>
            <person name="Tomita M."/>
            <person name="Arakawa K."/>
        </authorList>
    </citation>
    <scope>NUCLEOTIDE SEQUENCE [LARGE SCALE GENOMIC DNA]</scope>
</reference>
<dbReference type="Proteomes" id="UP000499080">
    <property type="component" value="Unassembled WGS sequence"/>
</dbReference>
<evidence type="ECO:0000313" key="2">
    <source>
        <dbReference type="Proteomes" id="UP000499080"/>
    </source>
</evidence>
<organism evidence="1 2">
    <name type="scientific">Araneus ventricosus</name>
    <name type="common">Orbweaver spider</name>
    <name type="synonym">Epeira ventricosa</name>
    <dbReference type="NCBI Taxonomy" id="182803"/>
    <lineage>
        <taxon>Eukaryota</taxon>
        <taxon>Metazoa</taxon>
        <taxon>Ecdysozoa</taxon>
        <taxon>Arthropoda</taxon>
        <taxon>Chelicerata</taxon>
        <taxon>Arachnida</taxon>
        <taxon>Araneae</taxon>
        <taxon>Araneomorphae</taxon>
        <taxon>Entelegynae</taxon>
        <taxon>Araneoidea</taxon>
        <taxon>Araneidae</taxon>
        <taxon>Araneus</taxon>
    </lineage>
</organism>
<proteinExistence type="predicted"/>
<comment type="caution">
    <text evidence="1">The sequence shown here is derived from an EMBL/GenBank/DDBJ whole genome shotgun (WGS) entry which is preliminary data.</text>
</comment>
<accession>A0A4Y2ITV0</accession>
<name>A0A4Y2ITV0_ARAVE</name>
<sequence>MAKWQGLDFGAEGLEARNPIPRKSAVYGACYKLQVVVKRPPVSIVWKHGDGDASSEVVLVSRPRFKMVRPINDSLFLEASVGWRITERVFMNSFSIGQWIDFL</sequence>
<dbReference type="AlphaFoldDB" id="A0A4Y2ITV0"/>
<protein>
    <submittedName>
        <fullName evidence="1">Uncharacterized protein</fullName>
    </submittedName>
</protein>
<dbReference type="EMBL" id="BGPR01002921">
    <property type="protein sequence ID" value="GBM81065.1"/>
    <property type="molecule type" value="Genomic_DNA"/>
</dbReference>
<evidence type="ECO:0000313" key="1">
    <source>
        <dbReference type="EMBL" id="GBM81065.1"/>
    </source>
</evidence>
<keyword evidence="2" id="KW-1185">Reference proteome</keyword>